<evidence type="ECO:0008006" key="3">
    <source>
        <dbReference type="Google" id="ProtNLM"/>
    </source>
</evidence>
<accession>A0ABT3DUW7</accession>
<evidence type="ECO:0000313" key="2">
    <source>
        <dbReference type="Proteomes" id="UP001320843"/>
    </source>
</evidence>
<dbReference type="EMBL" id="JANFWR010000007">
    <property type="protein sequence ID" value="MCW0398779.1"/>
    <property type="molecule type" value="Genomic_DNA"/>
</dbReference>
<dbReference type="Proteomes" id="UP001320843">
    <property type="component" value="Unassembled WGS sequence"/>
</dbReference>
<dbReference type="InterPro" id="IPR008979">
    <property type="entry name" value="Galactose-bd-like_sf"/>
</dbReference>
<keyword evidence="2" id="KW-1185">Reference proteome</keyword>
<dbReference type="Gene3D" id="2.60.120.260">
    <property type="entry name" value="Galactose-binding domain-like"/>
    <property type="match status" value="1"/>
</dbReference>
<gene>
    <name evidence="1" type="ORF">NB700_001335</name>
</gene>
<reference evidence="1 2" key="1">
    <citation type="submission" date="2022-06" db="EMBL/GenBank/DDBJ databases">
        <title>Dynamics of rice microbiomes reveals core vertical transmitted seed endophytes.</title>
        <authorList>
            <person name="Liao K."/>
            <person name="Zhang X."/>
        </authorList>
    </citation>
    <scope>NUCLEOTIDE SEQUENCE [LARGE SCALE GENOMIC DNA]</scope>
    <source>
        <strain evidence="1 2">YT10-10-1</strain>
    </source>
</reference>
<name>A0ABT3DUW7_9XANT</name>
<protein>
    <recommendedName>
        <fullName evidence="3">Tip attachment protein J domain-containing protein</fullName>
    </recommendedName>
</protein>
<proteinExistence type="predicted"/>
<organism evidence="1 2">
    <name type="scientific">Xanthomonas sacchari</name>
    <dbReference type="NCBI Taxonomy" id="56458"/>
    <lineage>
        <taxon>Bacteria</taxon>
        <taxon>Pseudomonadati</taxon>
        <taxon>Pseudomonadota</taxon>
        <taxon>Gammaproteobacteria</taxon>
        <taxon>Lysobacterales</taxon>
        <taxon>Lysobacteraceae</taxon>
        <taxon>Xanthomonas</taxon>
    </lineage>
</organism>
<dbReference type="SUPFAM" id="SSF49785">
    <property type="entry name" value="Galactose-binding domain-like"/>
    <property type="match status" value="1"/>
</dbReference>
<comment type="caution">
    <text evidence="1">The sequence shown here is derived from an EMBL/GenBank/DDBJ whole genome shotgun (WGS) entry which is preliminary data.</text>
</comment>
<sequence length="899" mass="96508">MGSKSASNTLGYWYKLKILFGLTQGPVDAFLQMDGDDATAWSGEATTNQTIYINAAELWGGEDEQGGIRGEADIKLGGDSQEIDSWLVANLGEEHSAYRDLCTFAFKGGDWGAFNPYPKSPAFVVRRIYKGWLDDVCWYQSTAAIPLQESEVVEQLGPTSDGWSYLVVPSSNTADYSTIEVDDSSWSVGASPFASSDHHPYAEDGGFPLVAGTNWPVNTKIWVRKWFTVTSPTAFEMTIFVDNFATVWVNGHLVLPRAGVGSGASAGAFMHTFTVPASALVAGSNVLALLGEDVGDYTYAAFNMSVSSGTRLVGMNAAHILYDSISHPTMGGEPVDVIDDASFRVAADVFHAEGMGLVAEYNPDSESIEDFQQRICNAAGAVMGRDPSTGLYYLEVPRGNYVISELPVLTDDDILEWSEEPTTLDDACNQLHVKYNNPLTGDDGTTAPLQALGAIQAFGSIVTETEDRSGEVATAELSLKIGARNLRAKATPLRKFDLKTTPVTYGWRPGRYFVLRAPKRGIEEMVCLLGEKKSGTLKSGAISISCSEDVYSQPNTVYVGVTEPPPSSNQAPTVSPHQVVLEVPYVLLLTRLSAADMAALASDAGYLMALSARPTVGLYFRLMTQAGGADYTYRGQGDWCPTALLVEEAGYLTEEFTLSGESNMDQVTVGDLALVDAELCRVNAIDADAGTLTLGRGCADTTPRQHDPGSRIYFLVNYAADTTEYVGGDTVYAKLLTRGATALTYLGSAAALSVAMDDRQARPYPPGALLINGEVYPSSASVSMEVTWAHRDRLTQADQLLDTTAGSQGPEAGVTYTLRVYDTSTEALIDEQTGITGTTATSAPATDADARVEVWAVRDGMQSWQALAHVLAWRAASLQDYADEANNNYADEVGNIYQG</sequence>
<dbReference type="RefSeq" id="WP_267082237.1">
    <property type="nucleotide sequence ID" value="NZ_CP099530.1"/>
</dbReference>
<evidence type="ECO:0000313" key="1">
    <source>
        <dbReference type="EMBL" id="MCW0398779.1"/>
    </source>
</evidence>